<feature type="domain" description="Flavin reductase like" evidence="3">
    <location>
        <begin position="33"/>
        <end position="183"/>
    </location>
</feature>
<dbReference type="InterPro" id="IPR050268">
    <property type="entry name" value="NADH-dep_flavin_reductase"/>
</dbReference>
<evidence type="ECO:0000259" key="3">
    <source>
        <dbReference type="SMART" id="SM00903"/>
    </source>
</evidence>
<dbReference type="GO" id="GO:0042602">
    <property type="term" value="F:riboflavin reductase (NADPH) activity"/>
    <property type="evidence" value="ECO:0007669"/>
    <property type="project" value="TreeGrafter"/>
</dbReference>
<reference evidence="4 5" key="1">
    <citation type="submission" date="2016-10" db="EMBL/GenBank/DDBJ databases">
        <authorList>
            <person name="de Groot N.N."/>
        </authorList>
    </citation>
    <scope>NUCLEOTIDE SEQUENCE [LARGE SCALE GENOMIC DNA]</scope>
    <source>
        <strain evidence="4 5">CGMCC 4.2022</strain>
    </source>
</reference>
<keyword evidence="1" id="KW-0560">Oxidoreductase</keyword>
<proteinExistence type="predicted"/>
<feature type="region of interest" description="Disordered" evidence="2">
    <location>
        <begin position="1"/>
        <end position="23"/>
    </location>
</feature>
<evidence type="ECO:0000256" key="1">
    <source>
        <dbReference type="ARBA" id="ARBA00023002"/>
    </source>
</evidence>
<accession>A0A1H0H0H6</accession>
<evidence type="ECO:0000313" key="4">
    <source>
        <dbReference type="EMBL" id="SDO12562.1"/>
    </source>
</evidence>
<dbReference type="SMART" id="SM00903">
    <property type="entry name" value="Flavin_Reduct"/>
    <property type="match status" value="1"/>
</dbReference>
<organism evidence="4 5">
    <name type="scientific">Actinacidiphila guanduensis</name>
    <dbReference type="NCBI Taxonomy" id="310781"/>
    <lineage>
        <taxon>Bacteria</taxon>
        <taxon>Bacillati</taxon>
        <taxon>Actinomycetota</taxon>
        <taxon>Actinomycetes</taxon>
        <taxon>Kitasatosporales</taxon>
        <taxon>Streptomycetaceae</taxon>
        <taxon>Actinacidiphila</taxon>
    </lineage>
</organism>
<dbReference type="InterPro" id="IPR002563">
    <property type="entry name" value="Flavin_Rdtase-like_dom"/>
</dbReference>
<dbReference type="Pfam" id="PF01613">
    <property type="entry name" value="Flavin_Reduct"/>
    <property type="match status" value="1"/>
</dbReference>
<dbReference type="EMBL" id="FNIE01000007">
    <property type="protein sequence ID" value="SDO12562.1"/>
    <property type="molecule type" value="Genomic_DNA"/>
</dbReference>
<dbReference type="InterPro" id="IPR012349">
    <property type="entry name" value="Split_barrel_FMN-bd"/>
</dbReference>
<dbReference type="SUPFAM" id="SSF50475">
    <property type="entry name" value="FMN-binding split barrel"/>
    <property type="match status" value="1"/>
</dbReference>
<sequence length="200" mass="21034">MTSAPLSSSALPSARRVPHPRPAVDGKALRDACSAFATGVTVITAATGVPGHAEGTTVNSFTSVSLDPPLVLFCLHRQSRLGPVLRRSGGFVVNFLAHHQQELAWAFAGRDSARVEEVPHRRTAEGLPLLAGALGHLVCRLDAEYDGGDHLIVVGEVVELGVPEPESAPGAAPLVFYRGAMHALPGTGSPENPEQNQRDF</sequence>
<dbReference type="Proteomes" id="UP000199341">
    <property type="component" value="Unassembled WGS sequence"/>
</dbReference>
<dbReference type="Gene3D" id="2.30.110.10">
    <property type="entry name" value="Electron Transport, Fmn-binding Protein, Chain A"/>
    <property type="match status" value="1"/>
</dbReference>
<keyword evidence="5" id="KW-1185">Reference proteome</keyword>
<evidence type="ECO:0000313" key="5">
    <source>
        <dbReference type="Proteomes" id="UP000199341"/>
    </source>
</evidence>
<protein>
    <submittedName>
        <fullName evidence="4">NADH-FMN oxidoreductase RutF, flavin reductase (DIM6/NTAB) family</fullName>
    </submittedName>
</protein>
<dbReference type="STRING" id="310781.SAMN05216259_107361"/>
<gene>
    <name evidence="4" type="ORF">SAMN05216259_107361</name>
</gene>
<dbReference type="PANTHER" id="PTHR30466">
    <property type="entry name" value="FLAVIN REDUCTASE"/>
    <property type="match status" value="1"/>
</dbReference>
<dbReference type="GO" id="GO:0010181">
    <property type="term" value="F:FMN binding"/>
    <property type="evidence" value="ECO:0007669"/>
    <property type="project" value="InterPro"/>
</dbReference>
<dbReference type="PANTHER" id="PTHR30466:SF1">
    <property type="entry name" value="FMN REDUCTASE (NADH) RUTF"/>
    <property type="match status" value="1"/>
</dbReference>
<name>A0A1H0H0H6_9ACTN</name>
<feature type="compositionally biased region" description="Low complexity" evidence="2">
    <location>
        <begin position="1"/>
        <end position="14"/>
    </location>
</feature>
<evidence type="ECO:0000256" key="2">
    <source>
        <dbReference type="SAM" id="MobiDB-lite"/>
    </source>
</evidence>
<dbReference type="RefSeq" id="WP_322987169.1">
    <property type="nucleotide sequence ID" value="NZ_FNIE01000007.1"/>
</dbReference>
<dbReference type="AlphaFoldDB" id="A0A1H0H0H6"/>